<keyword evidence="2" id="KW-0233">DNA recombination</keyword>
<name>A0ABN2L3X0_9ACTN</name>
<evidence type="ECO:0000256" key="1">
    <source>
        <dbReference type="ARBA" id="ARBA00023125"/>
    </source>
</evidence>
<dbReference type="Proteomes" id="UP001500655">
    <property type="component" value="Unassembled WGS sequence"/>
</dbReference>
<dbReference type="RefSeq" id="WP_344087560.1">
    <property type="nucleotide sequence ID" value="NZ_BAAALS010000037.1"/>
</dbReference>
<organism evidence="4 5">
    <name type="scientific">Luedemannella helvata</name>
    <dbReference type="NCBI Taxonomy" id="349315"/>
    <lineage>
        <taxon>Bacteria</taxon>
        <taxon>Bacillati</taxon>
        <taxon>Actinomycetota</taxon>
        <taxon>Actinomycetes</taxon>
        <taxon>Micromonosporales</taxon>
        <taxon>Micromonosporaceae</taxon>
        <taxon>Luedemannella</taxon>
    </lineage>
</organism>
<proteinExistence type="predicted"/>
<evidence type="ECO:0000256" key="2">
    <source>
        <dbReference type="ARBA" id="ARBA00023172"/>
    </source>
</evidence>
<evidence type="ECO:0000313" key="4">
    <source>
        <dbReference type="EMBL" id="GAA1774179.1"/>
    </source>
</evidence>
<feature type="domain" description="Tyr recombinase" evidence="3">
    <location>
        <begin position="240"/>
        <end position="437"/>
    </location>
</feature>
<dbReference type="InterPro" id="IPR002104">
    <property type="entry name" value="Integrase_catalytic"/>
</dbReference>
<accession>A0ABN2L3X0</accession>
<dbReference type="InterPro" id="IPR050090">
    <property type="entry name" value="Tyrosine_recombinase_XerCD"/>
</dbReference>
<protein>
    <recommendedName>
        <fullName evidence="3">Tyr recombinase domain-containing protein</fullName>
    </recommendedName>
</protein>
<sequence>MTKPPKKRAPIPGVVVYQRGRKWAYRIELERDPLTGDRRWEYKSGFTTEEEAWTKAIEAKAEHERGQRVSPSKRTVAEFMAEWLAAVREAIKPTTYTNYVDYWKAYGVRVLGWRNLQDLDVPTLNTFYRHLLTAGRCKPDNNTVMYEYWSTRQVAGVEPSPKEISENCNVTIHAARHAVQRYRRGRKPVAKPAGLATKTVKNVHRMLHRALSDAVAWRYLSYNPAVHASLPRERRQTRRRKGSTWTPDELNTWLKVAVRDRDAALWVLVATTGARRSELAGAECDLLDCDAATLDLLDTRVVVDGKAADSDGKTASGNRTISLDPITVAYLRKHLAMLDEERRAFGDSYQDHGKLFCHPDGRPIHPDTITRRFNRLVDRAGVPRIRLHDVRHTYATLSLDAGVDPKIVSDRIGHANMAYTLQIYTHRSTGRDRGAAETVADVIFGEAWQPPADPTEDDDEAAA</sequence>
<keyword evidence="5" id="KW-1185">Reference proteome</keyword>
<dbReference type="InterPro" id="IPR011010">
    <property type="entry name" value="DNA_brk_join_enz"/>
</dbReference>
<dbReference type="Gene3D" id="1.10.150.130">
    <property type="match status" value="1"/>
</dbReference>
<dbReference type="InterPro" id="IPR028259">
    <property type="entry name" value="AP2-like_int_N"/>
</dbReference>
<dbReference type="PROSITE" id="PS51898">
    <property type="entry name" value="TYR_RECOMBINASE"/>
    <property type="match status" value="1"/>
</dbReference>
<dbReference type="Pfam" id="PF00589">
    <property type="entry name" value="Phage_integrase"/>
    <property type="match status" value="1"/>
</dbReference>
<dbReference type="Gene3D" id="1.10.443.10">
    <property type="entry name" value="Intergrase catalytic core"/>
    <property type="match status" value="1"/>
</dbReference>
<dbReference type="CDD" id="cd01189">
    <property type="entry name" value="INT_ICEBs1_C_like"/>
    <property type="match status" value="1"/>
</dbReference>
<comment type="caution">
    <text evidence="4">The sequence shown here is derived from an EMBL/GenBank/DDBJ whole genome shotgun (WGS) entry which is preliminary data.</text>
</comment>
<dbReference type="InterPro" id="IPR010998">
    <property type="entry name" value="Integrase_recombinase_N"/>
</dbReference>
<keyword evidence="1" id="KW-0238">DNA-binding</keyword>
<dbReference type="InterPro" id="IPR013762">
    <property type="entry name" value="Integrase-like_cat_sf"/>
</dbReference>
<gene>
    <name evidence="4" type="ORF">GCM10009681_52150</name>
</gene>
<dbReference type="PANTHER" id="PTHR30349:SF91">
    <property type="entry name" value="INTA PROTEIN"/>
    <property type="match status" value="1"/>
</dbReference>
<evidence type="ECO:0000313" key="5">
    <source>
        <dbReference type="Proteomes" id="UP001500655"/>
    </source>
</evidence>
<dbReference type="Pfam" id="PF14657">
    <property type="entry name" value="Arm-DNA-bind_4"/>
    <property type="match status" value="1"/>
</dbReference>
<dbReference type="SUPFAM" id="SSF56349">
    <property type="entry name" value="DNA breaking-rejoining enzymes"/>
    <property type="match status" value="1"/>
</dbReference>
<dbReference type="PANTHER" id="PTHR30349">
    <property type="entry name" value="PHAGE INTEGRASE-RELATED"/>
    <property type="match status" value="1"/>
</dbReference>
<dbReference type="EMBL" id="BAAALS010000037">
    <property type="protein sequence ID" value="GAA1774179.1"/>
    <property type="molecule type" value="Genomic_DNA"/>
</dbReference>
<evidence type="ECO:0000259" key="3">
    <source>
        <dbReference type="PROSITE" id="PS51898"/>
    </source>
</evidence>
<reference evidence="4 5" key="1">
    <citation type="journal article" date="2019" name="Int. J. Syst. Evol. Microbiol.">
        <title>The Global Catalogue of Microorganisms (GCM) 10K type strain sequencing project: providing services to taxonomists for standard genome sequencing and annotation.</title>
        <authorList>
            <consortium name="The Broad Institute Genomics Platform"/>
            <consortium name="The Broad Institute Genome Sequencing Center for Infectious Disease"/>
            <person name="Wu L."/>
            <person name="Ma J."/>
        </authorList>
    </citation>
    <scope>NUCLEOTIDE SEQUENCE [LARGE SCALE GENOMIC DNA]</scope>
    <source>
        <strain evidence="4 5">JCM 13249</strain>
    </source>
</reference>